<keyword evidence="3" id="KW-0902">Two-component regulatory system</keyword>
<dbReference type="PROSITE" id="PS51257">
    <property type="entry name" value="PROKAR_LIPOPROTEIN"/>
    <property type="match status" value="1"/>
</dbReference>
<feature type="domain" description="Histidine kinase/HSP90-like ATPase" evidence="7">
    <location>
        <begin position="522"/>
        <end position="611"/>
    </location>
</feature>
<dbReference type="Gene3D" id="3.30.565.10">
    <property type="entry name" value="Histidine kinase-like ATPase, C-terminal domain"/>
    <property type="match status" value="1"/>
</dbReference>
<feature type="transmembrane region" description="Helical" evidence="5">
    <location>
        <begin position="361"/>
        <end position="379"/>
    </location>
</feature>
<feature type="transmembrane region" description="Helical" evidence="5">
    <location>
        <begin position="241"/>
        <end position="265"/>
    </location>
</feature>
<protein>
    <recommendedName>
        <fullName evidence="7">Histidine kinase/HSP90-like ATPase domain-containing protein</fullName>
    </recommendedName>
</protein>
<evidence type="ECO:0000313" key="8">
    <source>
        <dbReference type="EMBL" id="TDK62723.1"/>
    </source>
</evidence>
<feature type="coiled-coil region" evidence="4">
    <location>
        <begin position="379"/>
        <end position="406"/>
    </location>
</feature>
<dbReference type="InterPro" id="IPR011712">
    <property type="entry name" value="Sig_transdc_His_kin_sub3_dim/P"/>
</dbReference>
<dbReference type="GO" id="GO:0016020">
    <property type="term" value="C:membrane"/>
    <property type="evidence" value="ECO:0007669"/>
    <property type="project" value="InterPro"/>
</dbReference>
<dbReference type="SUPFAM" id="SSF55874">
    <property type="entry name" value="ATPase domain of HSP90 chaperone/DNA topoisomerase II/histidine kinase"/>
    <property type="match status" value="1"/>
</dbReference>
<keyword evidence="5" id="KW-0472">Membrane</keyword>
<dbReference type="SUPFAM" id="SSF49785">
    <property type="entry name" value="Galactose-binding domain-like"/>
    <property type="match status" value="1"/>
</dbReference>
<keyword evidence="4" id="KW-0175">Coiled coil</keyword>
<keyword evidence="5" id="KW-0812">Transmembrane</keyword>
<dbReference type="InterPro" id="IPR050482">
    <property type="entry name" value="Sensor_HK_TwoCompSys"/>
</dbReference>
<comment type="caution">
    <text evidence="8">The sequence shown here is derived from an EMBL/GenBank/DDBJ whole genome shotgun (WGS) entry which is preliminary data.</text>
</comment>
<sequence length="611" mass="68934">MKPPNWASSVNKIFRFLLCCLVVVSCQANADSTQVARIKTAQYIISDSATLPPPDAKWQPITLPHHAPKPTERELIGYWYKASFDVADAKQDEWVLFQQLVSGGEVYVNGALIGETPSANEKIQVRWYLPELWLIPPSALHPGSNEIEVRFAIREPFTSFGEIDIGPEKLQRATYDQLLFWEDTSADISTALCLIAGSIIIIVWIRRPKEKLYGLFGLCVLFWGIRTYLLREPIVSTDILLYWRCGYYFATAGFIVLISTFLLSFSETSKPIFTKILIAYWLAGTAAFLIFGFQARHFIETYWLTGLIPFNLYAVAHVLNYAARQRTHNALAMGLAIVFALGLSLHDLAVQEAWVSWPEIYLMHLGIPAFLLVMIGILLDRFLDSLALVENVNEQLERRVNLREQELKYTYEQVRKLERVNAATEERQRIMQDMHDGVGSQLFSTLLMAQSAQLSQPTLVGMLQECLDDMRLVIDSLSPDESDLLPVLGNFRFRMEARFRAIGLNLEWHHRNIPDALNMEPNVGLQVLRILQEALTNILKHAQAKNVVVELVSTPTSLRIRVADDGVGFEIKPQSNGRGVGNMRTRAQKIGAELTISSLTPGTEVSLSIAL</sequence>
<dbReference type="Gene3D" id="1.20.5.1930">
    <property type="match status" value="1"/>
</dbReference>
<dbReference type="CDD" id="cd16917">
    <property type="entry name" value="HATPase_UhpB-NarQ-NarX-like"/>
    <property type="match status" value="1"/>
</dbReference>
<dbReference type="GO" id="GO:0000155">
    <property type="term" value="F:phosphorelay sensor kinase activity"/>
    <property type="evidence" value="ECO:0007669"/>
    <property type="project" value="InterPro"/>
</dbReference>
<accession>A0A4R5VUF5</accession>
<feature type="transmembrane region" description="Helical" evidence="5">
    <location>
        <begin position="212"/>
        <end position="229"/>
    </location>
</feature>
<dbReference type="EMBL" id="SMYL01000010">
    <property type="protein sequence ID" value="TDK62723.1"/>
    <property type="molecule type" value="Genomic_DNA"/>
</dbReference>
<organism evidence="8 9">
    <name type="scientific">Sapientia aquatica</name>
    <dbReference type="NCBI Taxonomy" id="1549640"/>
    <lineage>
        <taxon>Bacteria</taxon>
        <taxon>Pseudomonadati</taxon>
        <taxon>Pseudomonadota</taxon>
        <taxon>Betaproteobacteria</taxon>
        <taxon>Burkholderiales</taxon>
        <taxon>Oxalobacteraceae</taxon>
        <taxon>Sapientia</taxon>
    </lineage>
</organism>
<keyword evidence="2" id="KW-0418">Kinase</keyword>
<evidence type="ECO:0000256" key="6">
    <source>
        <dbReference type="SAM" id="SignalP"/>
    </source>
</evidence>
<dbReference type="GO" id="GO:0046983">
    <property type="term" value="F:protein dimerization activity"/>
    <property type="evidence" value="ECO:0007669"/>
    <property type="project" value="InterPro"/>
</dbReference>
<dbReference type="Gene3D" id="2.60.120.260">
    <property type="entry name" value="Galactose-binding domain-like"/>
    <property type="match status" value="1"/>
</dbReference>
<dbReference type="PANTHER" id="PTHR24421">
    <property type="entry name" value="NITRATE/NITRITE SENSOR PROTEIN NARX-RELATED"/>
    <property type="match status" value="1"/>
</dbReference>
<feature type="chain" id="PRO_5020574968" description="Histidine kinase/HSP90-like ATPase domain-containing protein" evidence="6">
    <location>
        <begin position="31"/>
        <end position="611"/>
    </location>
</feature>
<gene>
    <name evidence="8" type="ORF">E2I14_15560</name>
</gene>
<dbReference type="AlphaFoldDB" id="A0A4R5VUF5"/>
<dbReference type="InterPro" id="IPR036890">
    <property type="entry name" value="HATPase_C_sf"/>
</dbReference>
<evidence type="ECO:0000256" key="3">
    <source>
        <dbReference type="ARBA" id="ARBA00023012"/>
    </source>
</evidence>
<feature type="transmembrane region" description="Helical" evidence="5">
    <location>
        <begin position="188"/>
        <end position="205"/>
    </location>
</feature>
<keyword evidence="6" id="KW-0732">Signal</keyword>
<name>A0A4R5VUF5_9BURK</name>
<dbReference type="InterPro" id="IPR003594">
    <property type="entry name" value="HATPase_dom"/>
</dbReference>
<feature type="signal peptide" evidence="6">
    <location>
        <begin position="1"/>
        <end position="30"/>
    </location>
</feature>
<evidence type="ECO:0000259" key="7">
    <source>
        <dbReference type="SMART" id="SM00387"/>
    </source>
</evidence>
<reference evidence="8 9" key="1">
    <citation type="submission" date="2019-03" db="EMBL/GenBank/DDBJ databases">
        <title>Sapientia aquatica gen. nov., sp. nov., isolated from a crater lake.</title>
        <authorList>
            <person name="Felfoldi T."/>
            <person name="Szabo A."/>
            <person name="Toth E."/>
            <person name="Schumann P."/>
            <person name="Keki Z."/>
            <person name="Marialigeti K."/>
            <person name="Mathe I."/>
        </authorList>
    </citation>
    <scope>NUCLEOTIDE SEQUENCE [LARGE SCALE GENOMIC DNA]</scope>
    <source>
        <strain evidence="8 9">SA-152</strain>
    </source>
</reference>
<dbReference type="InterPro" id="IPR008979">
    <property type="entry name" value="Galactose-bd-like_sf"/>
</dbReference>
<dbReference type="OrthoDB" id="9147043at2"/>
<dbReference type="Proteomes" id="UP000294829">
    <property type="component" value="Unassembled WGS sequence"/>
</dbReference>
<dbReference type="Pfam" id="PF07730">
    <property type="entry name" value="HisKA_3"/>
    <property type="match status" value="1"/>
</dbReference>
<evidence type="ECO:0000256" key="5">
    <source>
        <dbReference type="SAM" id="Phobius"/>
    </source>
</evidence>
<evidence type="ECO:0000256" key="4">
    <source>
        <dbReference type="SAM" id="Coils"/>
    </source>
</evidence>
<keyword evidence="1" id="KW-0808">Transferase</keyword>
<evidence type="ECO:0000256" key="1">
    <source>
        <dbReference type="ARBA" id="ARBA00022679"/>
    </source>
</evidence>
<dbReference type="Pfam" id="PF02518">
    <property type="entry name" value="HATPase_c"/>
    <property type="match status" value="1"/>
</dbReference>
<evidence type="ECO:0000313" key="9">
    <source>
        <dbReference type="Proteomes" id="UP000294829"/>
    </source>
</evidence>
<proteinExistence type="predicted"/>
<keyword evidence="9" id="KW-1185">Reference proteome</keyword>
<feature type="transmembrane region" description="Helical" evidence="5">
    <location>
        <begin position="277"/>
        <end position="295"/>
    </location>
</feature>
<feature type="transmembrane region" description="Helical" evidence="5">
    <location>
        <begin position="301"/>
        <end position="323"/>
    </location>
</feature>
<evidence type="ECO:0000256" key="2">
    <source>
        <dbReference type="ARBA" id="ARBA00022777"/>
    </source>
</evidence>
<feature type="transmembrane region" description="Helical" evidence="5">
    <location>
        <begin position="330"/>
        <end position="349"/>
    </location>
</feature>
<keyword evidence="5" id="KW-1133">Transmembrane helix</keyword>
<dbReference type="SMART" id="SM00387">
    <property type="entry name" value="HATPase_c"/>
    <property type="match status" value="1"/>
</dbReference>